<dbReference type="EMBL" id="RJUF01000186">
    <property type="protein sequence ID" value="MCP9765650.1"/>
    <property type="molecule type" value="Genomic_DNA"/>
</dbReference>
<evidence type="ECO:0000313" key="1">
    <source>
        <dbReference type="EMBL" id="MCP9765650.1"/>
    </source>
</evidence>
<evidence type="ECO:0000313" key="2">
    <source>
        <dbReference type="Proteomes" id="UP001204144"/>
    </source>
</evidence>
<accession>A0AAE3H7L9</accession>
<comment type="caution">
    <text evidence="1">The sequence shown here is derived from an EMBL/GenBank/DDBJ whole genome shotgun (WGS) entry which is preliminary data.</text>
</comment>
<name>A0AAE3H7L9_9BACT</name>
<sequence>MEFQNCLALERQELIRAFDSDLLPPVIAVREINLLLTNPVLKGENLIPIAGIKKNNAYAWFQNGIPSCWVRAS</sequence>
<dbReference type="Proteomes" id="UP001204144">
    <property type="component" value="Unassembled WGS sequence"/>
</dbReference>
<dbReference type="RefSeq" id="WP_255039368.1">
    <property type="nucleotide sequence ID" value="NZ_RJUF01000186.1"/>
</dbReference>
<organism evidence="1 2">
    <name type="scientific">Lacihabitans soyangensis</name>
    <dbReference type="NCBI Taxonomy" id="869394"/>
    <lineage>
        <taxon>Bacteria</taxon>
        <taxon>Pseudomonadati</taxon>
        <taxon>Bacteroidota</taxon>
        <taxon>Cytophagia</taxon>
        <taxon>Cytophagales</taxon>
        <taxon>Leadbetterellaceae</taxon>
        <taxon>Lacihabitans</taxon>
    </lineage>
</organism>
<reference evidence="1 2" key="1">
    <citation type="submission" date="2018-11" db="EMBL/GenBank/DDBJ databases">
        <title>Novel bacteria species description.</title>
        <authorList>
            <person name="Han J.-H."/>
        </authorList>
    </citation>
    <scope>NUCLEOTIDE SEQUENCE [LARGE SCALE GENOMIC DNA]</scope>
    <source>
        <strain evidence="1 2">KCTC23259</strain>
    </source>
</reference>
<dbReference type="AlphaFoldDB" id="A0AAE3H7L9"/>
<proteinExistence type="predicted"/>
<protein>
    <submittedName>
        <fullName evidence="1">Uncharacterized protein</fullName>
    </submittedName>
</protein>
<keyword evidence="2" id="KW-1185">Reference proteome</keyword>
<gene>
    <name evidence="1" type="ORF">EGI31_22165</name>
</gene>